<accession>F0WC91</accession>
<name>F0WC91_9STRA</name>
<reference evidence="1" key="2">
    <citation type="submission" date="2011-02" db="EMBL/GenBank/DDBJ databases">
        <authorList>
            <person name="MacLean D."/>
        </authorList>
    </citation>
    <scope>NUCLEOTIDE SEQUENCE</scope>
</reference>
<dbReference type="AlphaFoldDB" id="F0WC91"/>
<dbReference type="EMBL" id="FR824101">
    <property type="protein sequence ID" value="CCA18804.1"/>
    <property type="molecule type" value="Genomic_DNA"/>
</dbReference>
<organism evidence="1">
    <name type="scientific">Albugo laibachii Nc14</name>
    <dbReference type="NCBI Taxonomy" id="890382"/>
    <lineage>
        <taxon>Eukaryota</taxon>
        <taxon>Sar</taxon>
        <taxon>Stramenopiles</taxon>
        <taxon>Oomycota</taxon>
        <taxon>Peronosporomycetes</taxon>
        <taxon>Albuginales</taxon>
        <taxon>Albuginaceae</taxon>
        <taxon>Albugo</taxon>
    </lineage>
</organism>
<dbReference type="HOGENOM" id="CLU_1614139_0_0_1"/>
<proteinExistence type="predicted"/>
<protein>
    <submittedName>
        <fullName evidence="1">Uncharacterized protein AlNc14C56G4274</fullName>
    </submittedName>
</protein>
<sequence length="205" mass="24141">MSLIEVGFWALETEFSYGVSIPRVNPQECVDFEWFSKALSDRITTTFDFVICKMRLSVLQRLIWYLKFAVVIESYEHGYSYCRFLSCEIASENVKAMGACTFTDGTYCWPEGYYHYIMYHCVKPPQKFLEHVENNFQHAVQSARLREAQSMGLWQWDPESMQAETMPKSNTEWILKHTNVRPVSVQSSLVEMLSWRPCHRKNRSD</sequence>
<evidence type="ECO:0000313" key="1">
    <source>
        <dbReference type="EMBL" id="CCA18804.1"/>
    </source>
</evidence>
<gene>
    <name evidence="1" type="primary">AlNc14C56G4274</name>
    <name evidence="1" type="ORF">ALNC14_049470</name>
</gene>
<reference evidence="1" key="1">
    <citation type="journal article" date="2011" name="PLoS Biol.">
        <title>Gene gain and loss during evolution of obligate parasitism in the white rust pathogen of Arabidopsis thaliana.</title>
        <authorList>
            <person name="Kemen E."/>
            <person name="Gardiner A."/>
            <person name="Schultz-Larsen T."/>
            <person name="Kemen A.C."/>
            <person name="Balmuth A.L."/>
            <person name="Robert-Seilaniantz A."/>
            <person name="Bailey K."/>
            <person name="Holub E."/>
            <person name="Studholme D.J."/>
            <person name="Maclean D."/>
            <person name="Jones J.D."/>
        </authorList>
    </citation>
    <scope>NUCLEOTIDE SEQUENCE</scope>
</reference>